<keyword evidence="1" id="KW-0175">Coiled coil</keyword>
<sequence length="73" mass="8476">MLREMLAREQDTVSDLRARLDAEAEERRRLTALLTYQPEKPSPAPVPEPASVPQPQAQPRQRTWWQRLRGVEA</sequence>
<dbReference type="AlphaFoldDB" id="A0A5C4MLC6"/>
<proteinExistence type="predicted"/>
<feature type="region of interest" description="Disordered" evidence="2">
    <location>
        <begin position="34"/>
        <end position="62"/>
    </location>
</feature>
<feature type="compositionally biased region" description="Low complexity" evidence="2">
    <location>
        <begin position="53"/>
        <end position="62"/>
    </location>
</feature>
<name>A0A5C4MLC6_9RHOB</name>
<feature type="compositionally biased region" description="Pro residues" evidence="2">
    <location>
        <begin position="40"/>
        <end position="52"/>
    </location>
</feature>
<dbReference type="Proteomes" id="UP000305887">
    <property type="component" value="Unassembled WGS sequence"/>
</dbReference>
<evidence type="ECO:0000313" key="4">
    <source>
        <dbReference type="Proteomes" id="UP000305887"/>
    </source>
</evidence>
<dbReference type="EMBL" id="VDFU01000047">
    <property type="protein sequence ID" value="TNC45303.1"/>
    <property type="molecule type" value="Genomic_DNA"/>
</dbReference>
<evidence type="ECO:0000256" key="2">
    <source>
        <dbReference type="SAM" id="MobiDB-lite"/>
    </source>
</evidence>
<organism evidence="3 4">
    <name type="scientific">Rubellimicrobium rubrum</name>
    <dbReference type="NCBI Taxonomy" id="2585369"/>
    <lineage>
        <taxon>Bacteria</taxon>
        <taxon>Pseudomonadati</taxon>
        <taxon>Pseudomonadota</taxon>
        <taxon>Alphaproteobacteria</taxon>
        <taxon>Rhodobacterales</taxon>
        <taxon>Roseobacteraceae</taxon>
        <taxon>Rubellimicrobium</taxon>
    </lineage>
</organism>
<feature type="coiled-coil region" evidence="1">
    <location>
        <begin position="6"/>
        <end position="33"/>
    </location>
</feature>
<accession>A0A5C4MLC6</accession>
<gene>
    <name evidence="3" type="ORF">FHG66_20050</name>
</gene>
<reference evidence="3 4" key="1">
    <citation type="submission" date="2019-06" db="EMBL/GenBank/DDBJ databases">
        <title>YIM 131921 draft genome.</title>
        <authorList>
            <person name="Jiang L."/>
        </authorList>
    </citation>
    <scope>NUCLEOTIDE SEQUENCE [LARGE SCALE GENOMIC DNA]</scope>
    <source>
        <strain evidence="3 4">YIM 131921</strain>
    </source>
</reference>
<keyword evidence="4" id="KW-1185">Reference proteome</keyword>
<comment type="caution">
    <text evidence="3">The sequence shown here is derived from an EMBL/GenBank/DDBJ whole genome shotgun (WGS) entry which is preliminary data.</text>
</comment>
<dbReference type="RefSeq" id="WP_139078916.1">
    <property type="nucleotide sequence ID" value="NZ_VDFU01000047.1"/>
</dbReference>
<evidence type="ECO:0000313" key="3">
    <source>
        <dbReference type="EMBL" id="TNC45303.1"/>
    </source>
</evidence>
<protein>
    <submittedName>
        <fullName evidence="3">Uncharacterized protein</fullName>
    </submittedName>
</protein>
<evidence type="ECO:0000256" key="1">
    <source>
        <dbReference type="SAM" id="Coils"/>
    </source>
</evidence>